<keyword evidence="2" id="KW-1185">Reference proteome</keyword>
<name>A0A291B6M1_9GAMM</name>
<dbReference type="EMBL" id="CP020660">
    <property type="protein sequence ID" value="ATF08636.1"/>
    <property type="molecule type" value="Genomic_DNA"/>
</dbReference>
<organism evidence="1 2">
    <name type="scientific">Candidatus Enterovibrio altilux</name>
    <dbReference type="NCBI Taxonomy" id="1927128"/>
    <lineage>
        <taxon>Bacteria</taxon>
        <taxon>Pseudomonadati</taxon>
        <taxon>Pseudomonadota</taxon>
        <taxon>Gammaproteobacteria</taxon>
        <taxon>Vibrionales</taxon>
        <taxon>Vibrionaceae</taxon>
        <taxon>Enterovibrio</taxon>
    </lineage>
</organism>
<dbReference type="KEGG" id="elux:BTN50_0092"/>
<reference evidence="2" key="1">
    <citation type="submission" date="2017-04" db="EMBL/GenBank/DDBJ databases">
        <title>Genome evolution of the luminous symbionts of deep sea anglerfish.</title>
        <authorList>
            <person name="Hendry T.A."/>
        </authorList>
    </citation>
    <scope>NUCLEOTIDE SEQUENCE [LARGE SCALE GENOMIC DNA]</scope>
</reference>
<evidence type="ECO:0000313" key="2">
    <source>
        <dbReference type="Proteomes" id="UP000218160"/>
    </source>
</evidence>
<dbReference type="Proteomes" id="UP000218160">
    <property type="component" value="Chromosome 1"/>
</dbReference>
<gene>
    <name evidence="1" type="ORF">BTN50_0092</name>
</gene>
<dbReference type="AlphaFoldDB" id="A0A291B6M1"/>
<sequence length="51" mass="5770">MSCPYFSCINKRAKTANVTFETKNKGNIPHLAIYFTGLKVYDEFDASYTLG</sequence>
<accession>A0A291B6M1</accession>
<proteinExistence type="predicted"/>
<evidence type="ECO:0000313" key="1">
    <source>
        <dbReference type="EMBL" id="ATF08636.1"/>
    </source>
</evidence>
<protein>
    <submittedName>
        <fullName evidence="1">Mobile element protein</fullName>
    </submittedName>
</protein>